<dbReference type="PANTHER" id="PTHR47025:SF7">
    <property type="entry name" value="ACYL-COA N-ACYLTRANSFERASE WITH RING_FYVE_PHD-TYPE ZINC FINGER DOMAIN-CONTAINING PROTEIN"/>
    <property type="match status" value="1"/>
</dbReference>
<dbReference type="GO" id="GO:0008270">
    <property type="term" value="F:zinc ion binding"/>
    <property type="evidence" value="ECO:0007669"/>
    <property type="project" value="UniProtKB-KW"/>
</dbReference>
<dbReference type="GO" id="GO:0045944">
    <property type="term" value="P:positive regulation of transcription by RNA polymerase II"/>
    <property type="evidence" value="ECO:0007669"/>
    <property type="project" value="TreeGrafter"/>
</dbReference>
<dbReference type="Pfam" id="PF16135">
    <property type="entry name" value="TDBD"/>
    <property type="match status" value="2"/>
</dbReference>
<feature type="domain" description="PHD-type" evidence="8">
    <location>
        <begin position="1041"/>
        <end position="1086"/>
    </location>
</feature>
<evidence type="ECO:0000256" key="4">
    <source>
        <dbReference type="ARBA" id="ARBA00022833"/>
    </source>
</evidence>
<proteinExistence type="predicted"/>
<dbReference type="InterPro" id="IPR059153">
    <property type="entry name" value="NSD_PHD-1st"/>
</dbReference>
<dbReference type="InterPro" id="IPR001965">
    <property type="entry name" value="Znf_PHD"/>
</dbReference>
<dbReference type="SUPFAM" id="SSF57903">
    <property type="entry name" value="FYVE/PHD zinc finger"/>
    <property type="match status" value="2"/>
</dbReference>
<dbReference type="SUPFAM" id="SSF55729">
    <property type="entry name" value="Acyl-CoA N-acyltransferases (Nat)"/>
    <property type="match status" value="1"/>
</dbReference>
<dbReference type="Proteomes" id="UP000824120">
    <property type="component" value="Chromosome 10"/>
</dbReference>
<dbReference type="Gene3D" id="3.40.630.30">
    <property type="match status" value="1"/>
</dbReference>
<organism evidence="9 10">
    <name type="scientific">Solanum commersonii</name>
    <name type="common">Commerson's wild potato</name>
    <name type="synonym">Commerson's nightshade</name>
    <dbReference type="NCBI Taxonomy" id="4109"/>
    <lineage>
        <taxon>Eukaryota</taxon>
        <taxon>Viridiplantae</taxon>
        <taxon>Streptophyta</taxon>
        <taxon>Embryophyta</taxon>
        <taxon>Tracheophyta</taxon>
        <taxon>Spermatophyta</taxon>
        <taxon>Magnoliopsida</taxon>
        <taxon>eudicotyledons</taxon>
        <taxon>Gunneridae</taxon>
        <taxon>Pentapetalae</taxon>
        <taxon>asterids</taxon>
        <taxon>lamiids</taxon>
        <taxon>Solanales</taxon>
        <taxon>Solanaceae</taxon>
        <taxon>Solanoideae</taxon>
        <taxon>Solaneae</taxon>
        <taxon>Solanum</taxon>
    </lineage>
</organism>
<dbReference type="InterPro" id="IPR019786">
    <property type="entry name" value="Zinc_finger_PHD-type_CS"/>
</dbReference>
<evidence type="ECO:0000256" key="5">
    <source>
        <dbReference type="ARBA" id="ARBA00023242"/>
    </source>
</evidence>
<feature type="compositionally biased region" description="Low complexity" evidence="7">
    <location>
        <begin position="535"/>
        <end position="545"/>
    </location>
</feature>
<dbReference type="EMBL" id="JACXVP010000010">
    <property type="protein sequence ID" value="KAG5582908.1"/>
    <property type="molecule type" value="Genomic_DNA"/>
</dbReference>
<dbReference type="InterPro" id="IPR013083">
    <property type="entry name" value="Znf_RING/FYVE/PHD"/>
</dbReference>
<dbReference type="PANTHER" id="PTHR47025">
    <property type="entry name" value="AUTOIMMUNE REGULATOR"/>
    <property type="match status" value="1"/>
</dbReference>
<comment type="caution">
    <text evidence="9">The sequence shown here is derived from an EMBL/GenBank/DDBJ whole genome shotgun (WGS) entry which is preliminary data.</text>
</comment>
<reference evidence="9 10" key="1">
    <citation type="submission" date="2020-09" db="EMBL/GenBank/DDBJ databases">
        <title>De no assembly of potato wild relative species, Solanum commersonii.</title>
        <authorList>
            <person name="Cho K."/>
        </authorList>
    </citation>
    <scope>NUCLEOTIDE SEQUENCE [LARGE SCALE GENOMIC DNA]</scope>
    <source>
        <strain evidence="9">LZ3.2</strain>
        <tissue evidence="9">Leaf</tissue>
    </source>
</reference>
<evidence type="ECO:0000313" key="10">
    <source>
        <dbReference type="Proteomes" id="UP000824120"/>
    </source>
</evidence>
<dbReference type="PROSITE" id="PS01359">
    <property type="entry name" value="ZF_PHD_1"/>
    <property type="match status" value="1"/>
</dbReference>
<feature type="region of interest" description="Disordered" evidence="7">
    <location>
        <begin position="928"/>
        <end position="957"/>
    </location>
</feature>
<keyword evidence="4" id="KW-0862">Zinc</keyword>
<keyword evidence="5" id="KW-0539">Nucleus</keyword>
<dbReference type="GO" id="GO:0005634">
    <property type="term" value="C:nucleus"/>
    <property type="evidence" value="ECO:0007669"/>
    <property type="project" value="UniProtKB-SubCell"/>
</dbReference>
<sequence>MGEGEPGVCIALMSDGMMDIEKPVDVGSKCDRKRVMDGTEQDLCVEKQKCETLELVALSDGMMEIEKPVNVDSECDRQRVVDATEQELCVEKQKCETLDGVEVVAMSDGMMEIEKPVNVDSKCEREWVVEATEPELCVEKQKCETLDGVEVATMSDGMMEIEKPVNVDSKCYRQQVADATGQELCVERQKCETLDGVEVVPMSDGMMEIEKPVNVDSECDRQWVVDATEQELCVEKQKCETLDGVEVVPMSDGMMEIEKPIDVDSKCDGQWVVDATEPEQCVKKQKFETLDGVELPAMSDGMMEIEKPMNVDSKCDRQWVVDAIEPELCVEKQKFETSDAVQFAAMNDGMVEIEKPINVDSKSDRQGVVDATEQELCVEKQKFETLDAVELDCRVTNHTTNCAPETVDGVEVECCATNCAPETVDGVETECCATNREPETIDGVELEGCATNHEPETLNTEELESGDMQPKRLNNCDVQPDVRIDLKEASNDDMLSEVSNPNLSPRENTSSFQTISSQGVDLLGNNQGGSGEITSFSSGNSSAEESVSEEEHNQIDASKAVAKSSVVLEIPKEFSTTGVRKIIFKFSKRKEDYGNASAEAAMPVTAGVDDGFSEAQAWNPLESDDRDPFLCPLNRELKMSKKVTSDAYPTNVKKLLSTGILEGARVKYISTSRKRELLGIIKDYGYLCGCSLCNFSKVLSAYEFEMHAGGKTRHPNNHIYLENGKPIYRIIQELKTAPLSQLEEVVKDVAGSSINEQYLEAWKAKLFLQHHEVASAYQYSHGKVSGMYQYKPSYAYVVVARVNIDLSIYCAIAHGNLMSQKCFFGSTFPFSSFTAGYWQKSLEMLKLDPGHRLASLVPLWSLSSCSLSFSRNNDIECDCSSVMEDGLYPASYSYIDNFPPNSCSSMETAESWKHVVKNYFDRPRYNFSSSTAEPKKPAEGGTKKRDNDLHRSLFMPNGLPDGTDLSYYSKGKKVLGGYKQGNGIVCSCCDTEISPSQFEAHAGCAAKRQPYRHIYTSNGLTLHDIALMLANGQSIATNNSDDMCTICGDAGDLICCEGCPRAFHAACIGLQCTPTSGWLCSYCRDKFVPGRKTAGDAGPIMIRLTRVVKAPESESGGCVVCSKNPLYSSQDVVSPEYVFPRFRCIAFRTPDFSVAKFDDRTVMLCDQCEKEYHVGCLRESGRCDLKELPKDKWFCCNDCNKIYVVLQNCVLKGAEVIPAPAAAAVTKKQVQKCLMDTATDDIQWRILSGKSRFPEHLPLLSSAAVIFRECFDPIVAKSGRDLIPVMVYGRNISGQEFGGMYCIVLIVKSVVVSAALLRIFGQEVAELPMVATSRENQGKGYFQALFGSIEILLSSMHVKNLVLPAAEEAKSIWTNKLGFRKMTDERYLEYSRDFTLTEFNGTSMLEKEVQQTSYEL</sequence>
<protein>
    <recommendedName>
        <fullName evidence="8">PHD-type domain-containing protein</fullName>
    </recommendedName>
</protein>
<dbReference type="Pfam" id="PF23011">
    <property type="entry name" value="PHD-1st_NSD"/>
    <property type="match status" value="1"/>
</dbReference>
<dbReference type="GO" id="GO:0003682">
    <property type="term" value="F:chromatin binding"/>
    <property type="evidence" value="ECO:0007669"/>
    <property type="project" value="TreeGrafter"/>
</dbReference>
<dbReference type="InterPro" id="IPR056511">
    <property type="entry name" value="IDM1_C"/>
</dbReference>
<feature type="compositionally biased region" description="Basic and acidic residues" evidence="7">
    <location>
        <begin position="933"/>
        <end position="951"/>
    </location>
</feature>
<dbReference type="InterPro" id="IPR011011">
    <property type="entry name" value="Znf_FYVE_PHD"/>
</dbReference>
<evidence type="ECO:0000256" key="1">
    <source>
        <dbReference type="ARBA" id="ARBA00004123"/>
    </source>
</evidence>
<evidence type="ECO:0000256" key="3">
    <source>
        <dbReference type="ARBA" id="ARBA00022771"/>
    </source>
</evidence>
<dbReference type="PROSITE" id="PS50016">
    <property type="entry name" value="ZF_PHD_2"/>
    <property type="match status" value="1"/>
</dbReference>
<dbReference type="InterPro" id="IPR019787">
    <property type="entry name" value="Znf_PHD-finger"/>
</dbReference>
<dbReference type="InterPro" id="IPR032308">
    <property type="entry name" value="TDBD"/>
</dbReference>
<dbReference type="OrthoDB" id="1903104at2759"/>
<name>A0A9J5X6L2_SOLCO</name>
<keyword evidence="3 6" id="KW-0863">Zinc-finger</keyword>
<gene>
    <name evidence="9" type="ORF">H5410_053535</name>
</gene>
<dbReference type="Gene3D" id="3.30.40.10">
    <property type="entry name" value="Zinc/RING finger domain, C3HC4 (zinc finger)"/>
    <property type="match status" value="2"/>
</dbReference>
<accession>A0A9J5X6L2</accession>
<feature type="compositionally biased region" description="Polar residues" evidence="7">
    <location>
        <begin position="497"/>
        <end position="519"/>
    </location>
</feature>
<comment type="subcellular location">
    <subcellularLocation>
        <location evidence="1">Nucleus</location>
    </subcellularLocation>
</comment>
<keyword evidence="10" id="KW-1185">Reference proteome</keyword>
<feature type="region of interest" description="Disordered" evidence="7">
    <location>
        <begin position="488"/>
        <end position="558"/>
    </location>
</feature>
<evidence type="ECO:0000256" key="7">
    <source>
        <dbReference type="SAM" id="MobiDB-lite"/>
    </source>
</evidence>
<evidence type="ECO:0000256" key="2">
    <source>
        <dbReference type="ARBA" id="ARBA00022723"/>
    </source>
</evidence>
<evidence type="ECO:0000259" key="8">
    <source>
        <dbReference type="PROSITE" id="PS50016"/>
    </source>
</evidence>
<evidence type="ECO:0000256" key="6">
    <source>
        <dbReference type="PROSITE-ProRule" id="PRU00146"/>
    </source>
</evidence>
<dbReference type="SMART" id="SM00249">
    <property type="entry name" value="PHD"/>
    <property type="match status" value="2"/>
</dbReference>
<dbReference type="GO" id="GO:0000977">
    <property type="term" value="F:RNA polymerase II transcription regulatory region sequence-specific DNA binding"/>
    <property type="evidence" value="ECO:0007669"/>
    <property type="project" value="TreeGrafter"/>
</dbReference>
<dbReference type="Pfam" id="PF23209">
    <property type="entry name" value="IDM1_C"/>
    <property type="match status" value="1"/>
</dbReference>
<keyword evidence="2" id="KW-0479">Metal-binding</keyword>
<evidence type="ECO:0000313" key="9">
    <source>
        <dbReference type="EMBL" id="KAG5582908.1"/>
    </source>
</evidence>
<dbReference type="GO" id="GO:0042393">
    <property type="term" value="F:histone binding"/>
    <property type="evidence" value="ECO:0007669"/>
    <property type="project" value="TreeGrafter"/>
</dbReference>
<dbReference type="InterPro" id="IPR016181">
    <property type="entry name" value="Acyl_CoA_acyltransferase"/>
</dbReference>